<dbReference type="EMBL" id="RWIC01000095">
    <property type="protein sequence ID" value="TKC50089.1"/>
    <property type="molecule type" value="Genomic_DNA"/>
</dbReference>
<dbReference type="AlphaFoldDB" id="A0A4U1FJ89"/>
<evidence type="ECO:0000256" key="1">
    <source>
        <dbReference type="SAM" id="MobiDB-lite"/>
    </source>
</evidence>
<evidence type="ECO:0000313" key="3">
    <source>
        <dbReference type="Proteomes" id="UP000308365"/>
    </source>
</evidence>
<feature type="compositionally biased region" description="Low complexity" evidence="1">
    <location>
        <begin position="128"/>
        <end position="137"/>
    </location>
</feature>
<dbReference type="Proteomes" id="UP000308365">
    <property type="component" value="Unassembled WGS sequence"/>
</dbReference>
<feature type="compositionally biased region" description="Polar residues" evidence="1">
    <location>
        <begin position="187"/>
        <end position="209"/>
    </location>
</feature>
<accession>A0A4U1FJ89</accession>
<evidence type="ECO:0000313" key="2">
    <source>
        <dbReference type="EMBL" id="TKC50089.1"/>
    </source>
</evidence>
<gene>
    <name evidence="2" type="ORF">EI555_001171</name>
</gene>
<proteinExistence type="predicted"/>
<reference evidence="3" key="1">
    <citation type="journal article" date="2019" name="IScience">
        <title>Narwhal Genome Reveals Long-Term Low Genetic Diversity despite Current Large Abundance Size.</title>
        <authorList>
            <person name="Westbury M.V."/>
            <person name="Petersen B."/>
            <person name="Garde E."/>
            <person name="Heide-Jorgensen M.P."/>
            <person name="Lorenzen E.D."/>
        </authorList>
    </citation>
    <scope>NUCLEOTIDE SEQUENCE [LARGE SCALE GENOMIC DNA]</scope>
</reference>
<feature type="region of interest" description="Disordered" evidence="1">
    <location>
        <begin position="114"/>
        <end position="140"/>
    </location>
</feature>
<feature type="region of interest" description="Disordered" evidence="1">
    <location>
        <begin position="187"/>
        <end position="236"/>
    </location>
</feature>
<comment type="caution">
    <text evidence="2">The sequence shown here is derived from an EMBL/GenBank/DDBJ whole genome shotgun (WGS) entry which is preliminary data.</text>
</comment>
<organism evidence="2 3">
    <name type="scientific">Monodon monoceros</name>
    <name type="common">Narwhal</name>
    <name type="synonym">Ceratodon monodon</name>
    <dbReference type="NCBI Taxonomy" id="40151"/>
    <lineage>
        <taxon>Eukaryota</taxon>
        <taxon>Metazoa</taxon>
        <taxon>Chordata</taxon>
        <taxon>Craniata</taxon>
        <taxon>Vertebrata</taxon>
        <taxon>Euteleostomi</taxon>
        <taxon>Mammalia</taxon>
        <taxon>Eutheria</taxon>
        <taxon>Laurasiatheria</taxon>
        <taxon>Artiodactyla</taxon>
        <taxon>Whippomorpha</taxon>
        <taxon>Cetacea</taxon>
        <taxon>Odontoceti</taxon>
        <taxon>Monodontidae</taxon>
        <taxon>Monodon</taxon>
    </lineage>
</organism>
<protein>
    <submittedName>
        <fullName evidence="2">Uncharacterized protein</fullName>
    </submittedName>
</protein>
<name>A0A4U1FJ89_MONMO</name>
<sequence length="236" mass="25444">MPGQVQLSYRGQHSALAAALGTRTGQCQAAGQTYVEDLACGKAREKLTGKAIHIVEFPWVSPPIVPHPWKAATVTIATRTGLGDRIPDKTRMGKSCRWPDAVRTLVHLIRGASRAAPGRGHRVKRQGRATSSASAARTDPDPTFCMWSPFSAVAAAVASCVPGVEKTKPENQQEKALKLKSCPILSILQTPTSPNPQANSPRSPATKSSIWRIRRPETQTDMAPILDLKQDGEEGR</sequence>
<feature type="non-terminal residue" evidence="2">
    <location>
        <position position="236"/>
    </location>
</feature>